<dbReference type="SUPFAM" id="SSF53335">
    <property type="entry name" value="S-adenosyl-L-methionine-dependent methyltransferases"/>
    <property type="match status" value="1"/>
</dbReference>
<reference evidence="10" key="1">
    <citation type="submission" date="2017-09" db="EMBL/GenBank/DDBJ databases">
        <authorList>
            <person name="Varghese N."/>
            <person name="Submissions S."/>
        </authorList>
    </citation>
    <scope>NUCLEOTIDE SEQUENCE [LARGE SCALE GENOMIC DNA]</scope>
    <source>
        <strain evidence="10">CGMCC 1.12461</strain>
    </source>
</reference>
<dbReference type="InterPro" id="IPR050602">
    <property type="entry name" value="Malonyl-ACP_OMT"/>
</dbReference>
<dbReference type="CDD" id="cd02440">
    <property type="entry name" value="AdoMet_MTases"/>
    <property type="match status" value="1"/>
</dbReference>
<comment type="pathway">
    <text evidence="2">Cofactor biosynthesis; biotin biosynthesis.</text>
</comment>
<dbReference type="AlphaFoldDB" id="A0A285I2M2"/>
<evidence type="ECO:0000259" key="8">
    <source>
        <dbReference type="Pfam" id="PF08241"/>
    </source>
</evidence>
<keyword evidence="5 9" id="KW-0808">Transferase</keyword>
<evidence type="ECO:0000256" key="1">
    <source>
        <dbReference type="ARBA" id="ARBA00000852"/>
    </source>
</evidence>
<dbReference type="Pfam" id="PF08241">
    <property type="entry name" value="Methyltransf_11"/>
    <property type="match status" value="1"/>
</dbReference>
<dbReference type="InterPro" id="IPR013216">
    <property type="entry name" value="Methyltransf_11"/>
</dbReference>
<evidence type="ECO:0000256" key="2">
    <source>
        <dbReference type="ARBA" id="ARBA00004746"/>
    </source>
</evidence>
<keyword evidence="7" id="KW-0093">Biotin biosynthesis</keyword>
<keyword evidence="10" id="KW-1185">Reference proteome</keyword>
<dbReference type="GO" id="GO:0008757">
    <property type="term" value="F:S-adenosylmethionine-dependent methyltransferase activity"/>
    <property type="evidence" value="ECO:0007669"/>
    <property type="project" value="InterPro"/>
</dbReference>
<dbReference type="GO" id="GO:0032259">
    <property type="term" value="P:methylation"/>
    <property type="evidence" value="ECO:0007669"/>
    <property type="project" value="UniProtKB-KW"/>
</dbReference>
<dbReference type="UniPathway" id="UPA00078"/>
<dbReference type="RefSeq" id="WP_245861351.1">
    <property type="nucleotide sequence ID" value="NZ_OBEB01000001.1"/>
</dbReference>
<dbReference type="EC" id="2.1.1.197" evidence="3"/>
<evidence type="ECO:0000313" key="9">
    <source>
        <dbReference type="EMBL" id="SNY41211.1"/>
    </source>
</evidence>
<evidence type="ECO:0000256" key="5">
    <source>
        <dbReference type="ARBA" id="ARBA00022679"/>
    </source>
</evidence>
<keyword evidence="4 9" id="KW-0489">Methyltransferase</keyword>
<dbReference type="EMBL" id="OBEB01000001">
    <property type="protein sequence ID" value="SNY41211.1"/>
    <property type="molecule type" value="Genomic_DNA"/>
</dbReference>
<dbReference type="GO" id="GO:0102130">
    <property type="term" value="F:malonyl-CoA methyltransferase activity"/>
    <property type="evidence" value="ECO:0007669"/>
    <property type="project" value="UniProtKB-EC"/>
</dbReference>
<evidence type="ECO:0000256" key="3">
    <source>
        <dbReference type="ARBA" id="ARBA00012327"/>
    </source>
</evidence>
<dbReference type="PANTHER" id="PTHR13090:SF1">
    <property type="entry name" value="ARGININE-HYDROXYLASE NDUFAF5, MITOCHONDRIAL"/>
    <property type="match status" value="1"/>
</dbReference>
<protein>
    <recommendedName>
        <fullName evidence="3">malonyl-[acyl-carrier protein] O-methyltransferase</fullName>
        <ecNumber evidence="3">2.1.1.197</ecNumber>
    </recommendedName>
</protein>
<gene>
    <name evidence="9" type="ORF">SAMN06297280_0283</name>
</gene>
<comment type="catalytic activity">
    <reaction evidence="1">
        <text>malonyl-[ACP] + S-adenosyl-L-methionine = malonyl-[ACP] methyl ester + S-adenosyl-L-homocysteine</text>
        <dbReference type="Rhea" id="RHEA:17105"/>
        <dbReference type="Rhea" id="RHEA-COMP:9623"/>
        <dbReference type="Rhea" id="RHEA-COMP:9954"/>
        <dbReference type="ChEBI" id="CHEBI:57856"/>
        <dbReference type="ChEBI" id="CHEBI:59789"/>
        <dbReference type="ChEBI" id="CHEBI:78449"/>
        <dbReference type="ChEBI" id="CHEBI:78845"/>
        <dbReference type="EC" id="2.1.1.197"/>
    </reaction>
</comment>
<dbReference type="NCBIfam" id="TIGR02072">
    <property type="entry name" value="BioC"/>
    <property type="match status" value="1"/>
</dbReference>
<evidence type="ECO:0000256" key="4">
    <source>
        <dbReference type="ARBA" id="ARBA00022603"/>
    </source>
</evidence>
<sequence>MMTSELITPPVAAHQAPHETHFVKQVAASFGKACDSYLAAARLQQQVARDALALLPGVQQGQLLDLGCGPGWIHPEFSKYCTAFTAVDLSKGMLAKASSQQRARAYIQADAAALPLATKQFDKVFSSLMLQWCPRPAAVLAEAARVLAPNGQLVISTLVQGTLYELQGAFATLDQHSHIHPFLPEAALIAAANQLPGIHWQFERLSYPLYYPDVQSLARELKALGANQVAGRSQTGLTGKGYWQKLAAAYERHRTREGLPATYQVLFIRGEKYGG</sequence>
<accession>A0A285I2M2</accession>
<dbReference type="GO" id="GO:0010340">
    <property type="term" value="F:carboxyl-O-methyltransferase activity"/>
    <property type="evidence" value="ECO:0007669"/>
    <property type="project" value="InterPro"/>
</dbReference>
<dbReference type="PANTHER" id="PTHR13090">
    <property type="entry name" value="ARGININE-HYDROXYLASE NDUFAF5, MITOCHONDRIAL"/>
    <property type="match status" value="1"/>
</dbReference>
<dbReference type="GO" id="GO:0009102">
    <property type="term" value="P:biotin biosynthetic process"/>
    <property type="evidence" value="ECO:0007669"/>
    <property type="project" value="UniProtKB-UniPathway"/>
</dbReference>
<name>A0A285I2M2_9GAMM</name>
<dbReference type="InterPro" id="IPR029063">
    <property type="entry name" value="SAM-dependent_MTases_sf"/>
</dbReference>
<dbReference type="Proteomes" id="UP000219353">
    <property type="component" value="Unassembled WGS sequence"/>
</dbReference>
<keyword evidence="6" id="KW-0949">S-adenosyl-L-methionine</keyword>
<dbReference type="Gene3D" id="3.40.50.150">
    <property type="entry name" value="Vaccinia Virus protein VP39"/>
    <property type="match status" value="1"/>
</dbReference>
<organism evidence="9 10">
    <name type="scientific">Arsukibacterium tuosuense</name>
    <dbReference type="NCBI Taxonomy" id="1323745"/>
    <lineage>
        <taxon>Bacteria</taxon>
        <taxon>Pseudomonadati</taxon>
        <taxon>Pseudomonadota</taxon>
        <taxon>Gammaproteobacteria</taxon>
        <taxon>Chromatiales</taxon>
        <taxon>Chromatiaceae</taxon>
        <taxon>Arsukibacterium</taxon>
    </lineage>
</organism>
<dbReference type="InterPro" id="IPR011814">
    <property type="entry name" value="BioC"/>
</dbReference>
<evidence type="ECO:0000256" key="7">
    <source>
        <dbReference type="ARBA" id="ARBA00022756"/>
    </source>
</evidence>
<feature type="domain" description="Methyltransferase type 11" evidence="8">
    <location>
        <begin position="64"/>
        <end position="155"/>
    </location>
</feature>
<evidence type="ECO:0000313" key="10">
    <source>
        <dbReference type="Proteomes" id="UP000219353"/>
    </source>
</evidence>
<evidence type="ECO:0000256" key="6">
    <source>
        <dbReference type="ARBA" id="ARBA00022691"/>
    </source>
</evidence>
<proteinExistence type="predicted"/>